<feature type="chain" id="PRO_5013001861" description="MG2 domain-containing protein" evidence="1">
    <location>
        <begin position="26"/>
        <end position="799"/>
    </location>
</feature>
<dbReference type="AlphaFoldDB" id="A0A1T5LSG9"/>
<evidence type="ECO:0000256" key="1">
    <source>
        <dbReference type="SAM" id="SignalP"/>
    </source>
</evidence>
<keyword evidence="1" id="KW-0732">Signal</keyword>
<protein>
    <recommendedName>
        <fullName evidence="4">MG2 domain-containing protein</fullName>
    </recommendedName>
</protein>
<dbReference type="STRING" id="688867.SAMN05660236_3831"/>
<name>A0A1T5LSG9_9BACT</name>
<evidence type="ECO:0000313" key="2">
    <source>
        <dbReference type="EMBL" id="SKC78902.1"/>
    </source>
</evidence>
<accession>A0A1T5LSG9</accession>
<evidence type="ECO:0008006" key="4">
    <source>
        <dbReference type="Google" id="ProtNLM"/>
    </source>
</evidence>
<dbReference type="OrthoDB" id="679547at2"/>
<proteinExistence type="predicted"/>
<dbReference type="EMBL" id="FUZU01000002">
    <property type="protein sequence ID" value="SKC78902.1"/>
    <property type="molecule type" value="Genomic_DNA"/>
</dbReference>
<dbReference type="Gene3D" id="2.60.40.1930">
    <property type="match status" value="1"/>
</dbReference>
<organism evidence="2 3">
    <name type="scientific">Ohtaekwangia koreensis</name>
    <dbReference type="NCBI Taxonomy" id="688867"/>
    <lineage>
        <taxon>Bacteria</taxon>
        <taxon>Pseudomonadati</taxon>
        <taxon>Bacteroidota</taxon>
        <taxon>Cytophagia</taxon>
        <taxon>Cytophagales</taxon>
        <taxon>Fulvivirgaceae</taxon>
        <taxon>Ohtaekwangia</taxon>
    </lineage>
</organism>
<dbReference type="Proteomes" id="UP000190961">
    <property type="component" value="Unassembled WGS sequence"/>
</dbReference>
<reference evidence="2 3" key="1">
    <citation type="submission" date="2017-02" db="EMBL/GenBank/DDBJ databases">
        <authorList>
            <person name="Peterson S.W."/>
        </authorList>
    </citation>
    <scope>NUCLEOTIDE SEQUENCE [LARGE SCALE GENOMIC DNA]</scope>
    <source>
        <strain evidence="2 3">DSM 25262</strain>
    </source>
</reference>
<sequence>MLRNTIYRLTLTGLLLCLSSEFISAQQLPLDSLRQRFDRFRKNGLQEKIYLHTDRSGYLTGETMWFKVYLTDGSFHRASAMSDVAYIEILDRTTQVVLQTKVGLVDAKGNGSIFLPATLNSGNYTIRAYTSWMKNFSADYYFHKPVGIINAFKKAEPETKAVASSLDAQFFPEGGTLLSGFKNKVGFRVINSSGKGIDFKGSIINQQNDTLVSFKPLAFGIGNVTFIPQADQVYRVVIREASGKQSIFKIAPVSPKGYALHVTDSTDQILRVEVNAITDEASSLIYTFVHARQIIGYAEGKNSNQGTTIFSINKNDLPEGINHITIFDANLKPVSERLYFKKPATTLSIAVKADQSQYSTRRRVRVDLQTLLNTEAKVSDLSVSVYKIDSLFNTNTEGIEDYFWITSDLKGTIESPEYYLSNDISVKEAIDNLMLTHGWRRFQWNDVIASKYTAVNFLPEYRGHIVKGIVRNADGSPANQILTYLAAPGKITRLYGSRSNDKGEVFYEMQKFAGSTNIILQTNVKRDSTQRIEIFSPFSDTFSSRTISPFKLAPERGKELLERSVALQVQDVYYRDQLEKFSNRETDSTAFYGPPDEKYMLDAFTRFQVMEEVMREYVPGVMVRKRKDGFHFLVLDDVHRAIFEDTPLVMLDGVPIFDEDEIMAFDPLKVKKLEVVRRRYYLGPLSFPGIVSYTTYTGDLAGFQLNPKSVKLNYEGLQLQREFYSPRYETQPQRQSRMPDQRTLLYWNPSVTTTTDGKQQLEFYTSDQAGNFQIIVEGMTQDGAVGSGSHSFTVNTHNN</sequence>
<keyword evidence="3" id="KW-1185">Reference proteome</keyword>
<dbReference type="RefSeq" id="WP_143785819.1">
    <property type="nucleotide sequence ID" value="NZ_FUZU01000002.1"/>
</dbReference>
<evidence type="ECO:0000313" key="3">
    <source>
        <dbReference type="Proteomes" id="UP000190961"/>
    </source>
</evidence>
<gene>
    <name evidence="2" type="ORF">SAMN05660236_3831</name>
</gene>
<feature type="signal peptide" evidence="1">
    <location>
        <begin position="1"/>
        <end position="25"/>
    </location>
</feature>